<proteinExistence type="predicted"/>
<comment type="subcellular location">
    <subcellularLocation>
        <location evidence="1">Endomembrane system</location>
    </subcellularLocation>
</comment>
<gene>
    <name evidence="9" type="ORF">A2122_02305</name>
</gene>
<dbReference type="EMBL" id="MHKU01000007">
    <property type="protein sequence ID" value="OGY97179.1"/>
    <property type="molecule type" value="Genomic_DNA"/>
</dbReference>
<dbReference type="NCBIfam" id="TIGR02228">
    <property type="entry name" value="sigpep_I_arch"/>
    <property type="match status" value="1"/>
</dbReference>
<sequence>MEEEKYAHDEASVTIAPKKSAWRKAINFLIYVLIFGGVVFGLPRALSSALNTPYPMAAITSGSMWPALKEGDLVLIQGVPKDEIRVGDIVVYRNGTGGGFTIHRVVRLEEETLVTKGDANFSEDAPVRYESLVGKNLTFFGRPVRLPYLGSITMIATNLRN</sequence>
<feature type="domain" description="Peptidase S24/S26A/S26B/S26C" evidence="8">
    <location>
        <begin position="54"/>
        <end position="111"/>
    </location>
</feature>
<feature type="transmembrane region" description="Helical" evidence="7">
    <location>
        <begin position="28"/>
        <end position="46"/>
    </location>
</feature>
<dbReference type="SUPFAM" id="SSF51306">
    <property type="entry name" value="LexA/Signal peptidase"/>
    <property type="match status" value="1"/>
</dbReference>
<evidence type="ECO:0000256" key="3">
    <source>
        <dbReference type="ARBA" id="ARBA00022692"/>
    </source>
</evidence>
<keyword evidence="4 7" id="KW-1133">Transmembrane helix</keyword>
<organism evidence="9 10">
    <name type="scientific">Candidatus Liptonbacteria bacterium GWB1_49_6</name>
    <dbReference type="NCBI Taxonomy" id="1798644"/>
    <lineage>
        <taxon>Bacteria</taxon>
        <taxon>Candidatus Liptoniibacteriota</taxon>
    </lineage>
</organism>
<dbReference type="GO" id="GO:0009003">
    <property type="term" value="F:signal peptidase activity"/>
    <property type="evidence" value="ECO:0007669"/>
    <property type="project" value="UniProtKB-EC"/>
</dbReference>
<dbReference type="PANTHER" id="PTHR10806:SF6">
    <property type="entry name" value="SIGNAL PEPTIDASE COMPLEX CATALYTIC SUBUNIT SEC11"/>
    <property type="match status" value="1"/>
</dbReference>
<dbReference type="InterPro" id="IPR036286">
    <property type="entry name" value="LexA/Signal_pep-like_sf"/>
</dbReference>
<protein>
    <recommendedName>
        <fullName evidence="6">Signal peptidase I</fullName>
        <ecNumber evidence="6">3.4.21.89</ecNumber>
    </recommendedName>
</protein>
<dbReference type="InterPro" id="IPR001733">
    <property type="entry name" value="Peptidase_S26B"/>
</dbReference>
<keyword evidence="5 7" id="KW-0472">Membrane</keyword>
<accession>A0A1G2C8T2</accession>
<keyword evidence="3 7" id="KW-0812">Transmembrane</keyword>
<dbReference type="STRING" id="1798644.A2122_02305"/>
<evidence type="ECO:0000313" key="10">
    <source>
        <dbReference type="Proteomes" id="UP000176648"/>
    </source>
</evidence>
<dbReference type="Gene3D" id="2.10.109.10">
    <property type="entry name" value="Umud Fragment, subunit A"/>
    <property type="match status" value="1"/>
</dbReference>
<keyword evidence="2" id="KW-0378">Hydrolase</keyword>
<name>A0A1G2C8T2_9BACT</name>
<evidence type="ECO:0000256" key="1">
    <source>
        <dbReference type="ARBA" id="ARBA00004308"/>
    </source>
</evidence>
<dbReference type="PRINTS" id="PR00728">
    <property type="entry name" value="SIGNALPTASE"/>
</dbReference>
<dbReference type="GO" id="GO:0004252">
    <property type="term" value="F:serine-type endopeptidase activity"/>
    <property type="evidence" value="ECO:0007669"/>
    <property type="project" value="UniProtKB-UniRule"/>
</dbReference>
<evidence type="ECO:0000256" key="2">
    <source>
        <dbReference type="ARBA" id="ARBA00022670"/>
    </source>
</evidence>
<evidence type="ECO:0000256" key="6">
    <source>
        <dbReference type="NCBIfam" id="TIGR02228"/>
    </source>
</evidence>
<keyword evidence="2" id="KW-0645">Protease</keyword>
<dbReference type="InterPro" id="IPR019533">
    <property type="entry name" value="Peptidase_S26"/>
</dbReference>
<evidence type="ECO:0000256" key="7">
    <source>
        <dbReference type="SAM" id="Phobius"/>
    </source>
</evidence>
<evidence type="ECO:0000256" key="5">
    <source>
        <dbReference type="ARBA" id="ARBA00023136"/>
    </source>
</evidence>
<dbReference type="GO" id="GO:0012505">
    <property type="term" value="C:endomembrane system"/>
    <property type="evidence" value="ECO:0007669"/>
    <property type="project" value="UniProtKB-SubCell"/>
</dbReference>
<dbReference type="Pfam" id="PF00717">
    <property type="entry name" value="Peptidase_S24"/>
    <property type="match status" value="1"/>
</dbReference>
<dbReference type="Proteomes" id="UP000176648">
    <property type="component" value="Unassembled WGS sequence"/>
</dbReference>
<dbReference type="AlphaFoldDB" id="A0A1G2C8T2"/>
<evidence type="ECO:0000313" key="9">
    <source>
        <dbReference type="EMBL" id="OGY97179.1"/>
    </source>
</evidence>
<dbReference type="PANTHER" id="PTHR10806">
    <property type="entry name" value="SIGNAL PEPTIDASE COMPLEX CATALYTIC SUBUNIT SEC11"/>
    <property type="match status" value="1"/>
</dbReference>
<evidence type="ECO:0000256" key="4">
    <source>
        <dbReference type="ARBA" id="ARBA00022989"/>
    </source>
</evidence>
<dbReference type="EC" id="3.4.21.89" evidence="6"/>
<reference evidence="9 10" key="1">
    <citation type="journal article" date="2016" name="Nat. Commun.">
        <title>Thousands of microbial genomes shed light on interconnected biogeochemical processes in an aquifer system.</title>
        <authorList>
            <person name="Anantharaman K."/>
            <person name="Brown C.T."/>
            <person name="Hug L.A."/>
            <person name="Sharon I."/>
            <person name="Castelle C.J."/>
            <person name="Probst A.J."/>
            <person name="Thomas B.C."/>
            <person name="Singh A."/>
            <person name="Wilkins M.J."/>
            <person name="Karaoz U."/>
            <person name="Brodie E.L."/>
            <person name="Williams K.H."/>
            <person name="Hubbard S.S."/>
            <person name="Banfield J.F."/>
        </authorList>
    </citation>
    <scope>NUCLEOTIDE SEQUENCE [LARGE SCALE GENOMIC DNA]</scope>
</reference>
<dbReference type="GO" id="GO:0016020">
    <property type="term" value="C:membrane"/>
    <property type="evidence" value="ECO:0007669"/>
    <property type="project" value="UniProtKB-UniRule"/>
</dbReference>
<dbReference type="GO" id="GO:0006465">
    <property type="term" value="P:signal peptide processing"/>
    <property type="evidence" value="ECO:0007669"/>
    <property type="project" value="UniProtKB-UniRule"/>
</dbReference>
<comment type="caution">
    <text evidence="9">The sequence shown here is derived from an EMBL/GenBank/DDBJ whole genome shotgun (WGS) entry which is preliminary data.</text>
</comment>
<dbReference type="CDD" id="cd06530">
    <property type="entry name" value="S26_SPase_I"/>
    <property type="match status" value="1"/>
</dbReference>
<dbReference type="InterPro" id="IPR015927">
    <property type="entry name" value="Peptidase_S24_S26A/B/C"/>
</dbReference>
<evidence type="ECO:0000259" key="8">
    <source>
        <dbReference type="Pfam" id="PF00717"/>
    </source>
</evidence>